<dbReference type="PRINTS" id="PR00463">
    <property type="entry name" value="EP450I"/>
</dbReference>
<reference evidence="7" key="1">
    <citation type="journal article" date="2012" name="Mol. Plant Microbe Interact.">
        <title>A highly conserved effector in Fusarium oxysporum is required for full virulence on Arabidopsis.</title>
        <authorList>
            <person name="Thatcher L.F."/>
            <person name="Gardiner D.M."/>
            <person name="Kazan K."/>
            <person name="Manners J."/>
        </authorList>
    </citation>
    <scope>NUCLEOTIDE SEQUENCE [LARGE SCALE GENOMIC DNA]</scope>
    <source>
        <strain evidence="7">Fo5176</strain>
    </source>
</reference>
<keyword evidence="4" id="KW-0479">Metal-binding</keyword>
<evidence type="ECO:0008006" key="8">
    <source>
        <dbReference type="Google" id="ProtNLM"/>
    </source>
</evidence>
<dbReference type="GO" id="GO:0005506">
    <property type="term" value="F:iron ion binding"/>
    <property type="evidence" value="ECO:0007669"/>
    <property type="project" value="InterPro"/>
</dbReference>
<dbReference type="PANTHER" id="PTHR24305:SF232">
    <property type="entry name" value="P450, PUTATIVE (EUROFUNG)-RELATED"/>
    <property type="match status" value="1"/>
</dbReference>
<gene>
    <name evidence="7" type="ORF">FOXB_05289</name>
</gene>
<dbReference type="InterPro" id="IPR050121">
    <property type="entry name" value="Cytochrome_P450_monoxygenase"/>
</dbReference>
<evidence type="ECO:0000256" key="3">
    <source>
        <dbReference type="ARBA" id="ARBA00022617"/>
    </source>
</evidence>
<dbReference type="GO" id="GO:0004497">
    <property type="term" value="F:monooxygenase activity"/>
    <property type="evidence" value="ECO:0007669"/>
    <property type="project" value="InterPro"/>
</dbReference>
<dbReference type="Pfam" id="PF00067">
    <property type="entry name" value="p450"/>
    <property type="match status" value="1"/>
</dbReference>
<dbReference type="STRING" id="660025.F9FFW0"/>
<dbReference type="PANTHER" id="PTHR24305">
    <property type="entry name" value="CYTOCHROME P450"/>
    <property type="match status" value="1"/>
</dbReference>
<proteinExistence type="inferred from homology"/>
<evidence type="ECO:0000256" key="1">
    <source>
        <dbReference type="ARBA" id="ARBA00001971"/>
    </source>
</evidence>
<keyword evidence="6" id="KW-0812">Transmembrane</keyword>
<dbReference type="InterPro" id="IPR001128">
    <property type="entry name" value="Cyt_P450"/>
</dbReference>
<dbReference type="OrthoDB" id="655030at2759"/>
<evidence type="ECO:0000313" key="7">
    <source>
        <dbReference type="EMBL" id="EGU84197.1"/>
    </source>
</evidence>
<dbReference type="Gene3D" id="1.10.630.10">
    <property type="entry name" value="Cytochrome P450"/>
    <property type="match status" value="1"/>
</dbReference>
<dbReference type="SUPFAM" id="SSF48264">
    <property type="entry name" value="Cytochrome P450"/>
    <property type="match status" value="1"/>
</dbReference>
<comment type="similarity">
    <text evidence="2">Belongs to the cytochrome P450 family.</text>
</comment>
<comment type="cofactor">
    <cofactor evidence="1">
        <name>heme</name>
        <dbReference type="ChEBI" id="CHEBI:30413"/>
    </cofactor>
</comment>
<dbReference type="EMBL" id="AFQF01001701">
    <property type="protein sequence ID" value="EGU84197.1"/>
    <property type="molecule type" value="Genomic_DNA"/>
</dbReference>
<name>F9FFW0_FUSOF</name>
<organism evidence="7">
    <name type="scientific">Fusarium oxysporum (strain Fo5176)</name>
    <name type="common">Fusarium vascular wilt</name>
    <dbReference type="NCBI Taxonomy" id="660025"/>
    <lineage>
        <taxon>Eukaryota</taxon>
        <taxon>Fungi</taxon>
        <taxon>Dikarya</taxon>
        <taxon>Ascomycota</taxon>
        <taxon>Pezizomycotina</taxon>
        <taxon>Sordariomycetes</taxon>
        <taxon>Hypocreomycetidae</taxon>
        <taxon>Hypocreales</taxon>
        <taxon>Nectriaceae</taxon>
        <taxon>Fusarium</taxon>
        <taxon>Fusarium oxysporum species complex</taxon>
    </lineage>
</organism>
<protein>
    <recommendedName>
        <fullName evidence="8">Cytochrome P450</fullName>
    </recommendedName>
</protein>
<keyword evidence="5" id="KW-0408">Iron</keyword>
<accession>F9FFW0</accession>
<sequence length="466" mass="53514">MSLILIGSIVVFVFLGSYLFNVVQAFRSPLLDLPKVAMYAEISRDRNSPGLFGEIRFTPHKRLKRFLSPAFTVGYVDNLERIFKDVMQDLLKQYSARLTESLSDEKNIETDLMDDLHKAALDIMGESSFSKGFGQINPNQSSGDAYMDEVWGSIPKAIFDGLADRYKYVYVKRFLRGMGFNVNFDWPKQMVMAIDSIVRQRSETKAESSDLLQHLIENGKRPDTGGIMSSRDILDQMSEILLAGSETTSGTIACLFLELARNPRVRSKLFESLPPVSHDDLEDVVVSKTVRSSPDYEYLEACIKENLRLHPIASEMGRRTGNQWINLMGYDLPPRTVVSASYRDLHRNEDYWPDALSFIPERWLPDSQRGDYPAADVLSLLCRKTFLYWYQVGYLAILYMFFIILTLGLLRSFAWAEMRMIAANILSRYDVIEVPGQEVDFRQFITMQFHTGHWKVVLKAHRRIIP</sequence>
<keyword evidence="3" id="KW-0349">Heme</keyword>
<dbReference type="InterPro" id="IPR002401">
    <property type="entry name" value="Cyt_P450_E_grp-I"/>
</dbReference>
<dbReference type="GO" id="GO:0020037">
    <property type="term" value="F:heme binding"/>
    <property type="evidence" value="ECO:0007669"/>
    <property type="project" value="InterPro"/>
</dbReference>
<evidence type="ECO:0000256" key="2">
    <source>
        <dbReference type="ARBA" id="ARBA00010617"/>
    </source>
</evidence>
<evidence type="ECO:0000256" key="5">
    <source>
        <dbReference type="ARBA" id="ARBA00023004"/>
    </source>
</evidence>
<dbReference type="CDD" id="cd00302">
    <property type="entry name" value="cytochrome_P450"/>
    <property type="match status" value="1"/>
</dbReference>
<dbReference type="AlphaFoldDB" id="F9FFW0"/>
<evidence type="ECO:0000256" key="6">
    <source>
        <dbReference type="SAM" id="Phobius"/>
    </source>
</evidence>
<keyword evidence="6" id="KW-1133">Transmembrane helix</keyword>
<dbReference type="InterPro" id="IPR036396">
    <property type="entry name" value="Cyt_P450_sf"/>
</dbReference>
<dbReference type="GO" id="GO:0016705">
    <property type="term" value="F:oxidoreductase activity, acting on paired donors, with incorporation or reduction of molecular oxygen"/>
    <property type="evidence" value="ECO:0007669"/>
    <property type="project" value="InterPro"/>
</dbReference>
<evidence type="ECO:0000256" key="4">
    <source>
        <dbReference type="ARBA" id="ARBA00022723"/>
    </source>
</evidence>
<feature type="transmembrane region" description="Helical" evidence="6">
    <location>
        <begin position="388"/>
        <end position="410"/>
    </location>
</feature>
<comment type="caution">
    <text evidence="7">The sequence shown here is derived from an EMBL/GenBank/DDBJ whole genome shotgun (WGS) entry which is preliminary data.</text>
</comment>
<keyword evidence="6" id="KW-0472">Membrane</keyword>